<dbReference type="SMART" id="SM00028">
    <property type="entry name" value="TPR"/>
    <property type="match status" value="2"/>
</dbReference>
<evidence type="ECO:0000256" key="1">
    <source>
        <dbReference type="PROSITE-ProRule" id="PRU00339"/>
    </source>
</evidence>
<evidence type="ECO:0000256" key="2">
    <source>
        <dbReference type="SAM" id="SignalP"/>
    </source>
</evidence>
<dbReference type="SUPFAM" id="SSF48452">
    <property type="entry name" value="TPR-like"/>
    <property type="match status" value="1"/>
</dbReference>
<feature type="signal peptide" evidence="2">
    <location>
        <begin position="1"/>
        <end position="15"/>
    </location>
</feature>
<feature type="chain" id="PRO_5046802961" evidence="2">
    <location>
        <begin position="16"/>
        <end position="189"/>
    </location>
</feature>
<dbReference type="PROSITE" id="PS50005">
    <property type="entry name" value="TPR"/>
    <property type="match status" value="1"/>
</dbReference>
<dbReference type="InterPro" id="IPR019734">
    <property type="entry name" value="TPR_rpt"/>
</dbReference>
<feature type="repeat" description="TPR" evidence="1">
    <location>
        <begin position="108"/>
        <end position="141"/>
    </location>
</feature>
<dbReference type="PROSITE" id="PS51257">
    <property type="entry name" value="PROKAR_LIPOPROTEIN"/>
    <property type="match status" value="1"/>
</dbReference>
<sequence>MARAGAWLLISLALAAGCSQSILRDKDNPFAPGVARNEEAVDGIVVGNRLLDAGQYELAIDAFNRAAVNEGLSADVLSGLGAANLGLGRLGTAEKLLRDALDKDERSPEIWNNLGVLLLEKGENAEAVQHFKRAFALDNGESDAIRDNLRLVLAKQEDPFYSSDQEQEKQDYKLVRRGGSDYLIRETSE</sequence>
<proteinExistence type="predicted"/>
<dbReference type="RefSeq" id="WP_338548887.1">
    <property type="nucleotide sequence ID" value="NZ_CP146069.1"/>
</dbReference>
<gene>
    <name evidence="3" type="ORF">RZ517_14565</name>
</gene>
<organism evidence="3 4">
    <name type="scientific">Roseovarius phycicola</name>
    <dbReference type="NCBI Taxonomy" id="3080976"/>
    <lineage>
        <taxon>Bacteria</taxon>
        <taxon>Pseudomonadati</taxon>
        <taxon>Pseudomonadota</taxon>
        <taxon>Alphaproteobacteria</taxon>
        <taxon>Rhodobacterales</taxon>
        <taxon>Roseobacteraceae</taxon>
        <taxon>Roseovarius</taxon>
    </lineage>
</organism>
<protein>
    <submittedName>
        <fullName evidence="3">Tetratricopeptide repeat protein</fullName>
    </submittedName>
</protein>
<evidence type="ECO:0000313" key="4">
    <source>
        <dbReference type="Proteomes" id="UP001364156"/>
    </source>
</evidence>
<dbReference type="Pfam" id="PF13432">
    <property type="entry name" value="TPR_16"/>
    <property type="match status" value="1"/>
</dbReference>
<keyword evidence="4" id="KW-1185">Reference proteome</keyword>
<dbReference type="EMBL" id="CP146069">
    <property type="protein sequence ID" value="WWR45986.1"/>
    <property type="molecule type" value="Genomic_DNA"/>
</dbReference>
<keyword evidence="1" id="KW-0802">TPR repeat</keyword>
<dbReference type="Gene3D" id="1.25.40.10">
    <property type="entry name" value="Tetratricopeptide repeat domain"/>
    <property type="match status" value="1"/>
</dbReference>
<accession>A0ABZ2HDP3</accession>
<dbReference type="InterPro" id="IPR011990">
    <property type="entry name" value="TPR-like_helical_dom_sf"/>
</dbReference>
<dbReference type="Proteomes" id="UP001364156">
    <property type="component" value="Chromosome"/>
</dbReference>
<evidence type="ECO:0000313" key="3">
    <source>
        <dbReference type="EMBL" id="WWR45986.1"/>
    </source>
</evidence>
<name>A0ABZ2HDP3_9RHOB</name>
<keyword evidence="2" id="KW-0732">Signal</keyword>
<reference evidence="3 4" key="1">
    <citation type="submission" date="2023-10" db="EMBL/GenBank/DDBJ databases">
        <title>Roseovarius strain S88 nov., isolated from a marine algae.</title>
        <authorList>
            <person name="Lee M.W."/>
            <person name="Lee J.K."/>
            <person name="Kim J.M."/>
            <person name="Choi D.G."/>
            <person name="Baek J.H."/>
            <person name="Bayburt H."/>
            <person name="Jung J.J."/>
            <person name="Han D.M."/>
            <person name="Jeon C.O."/>
        </authorList>
    </citation>
    <scope>NUCLEOTIDE SEQUENCE [LARGE SCALE GENOMIC DNA]</scope>
    <source>
        <strain evidence="3 4">S88</strain>
    </source>
</reference>